<dbReference type="Pfam" id="PF02687">
    <property type="entry name" value="FtsX"/>
    <property type="match status" value="1"/>
</dbReference>
<evidence type="ECO:0000256" key="4">
    <source>
        <dbReference type="ARBA" id="ARBA00022989"/>
    </source>
</evidence>
<comment type="similarity">
    <text evidence="6">Belongs to the ABC-4 integral membrane protein family.</text>
</comment>
<dbReference type="GO" id="GO:0022857">
    <property type="term" value="F:transmembrane transporter activity"/>
    <property type="evidence" value="ECO:0007669"/>
    <property type="project" value="TreeGrafter"/>
</dbReference>
<evidence type="ECO:0000259" key="8">
    <source>
        <dbReference type="Pfam" id="PF02687"/>
    </source>
</evidence>
<feature type="transmembrane region" description="Helical" evidence="7">
    <location>
        <begin position="384"/>
        <end position="411"/>
    </location>
</feature>
<keyword evidence="3 7" id="KW-0812">Transmembrane</keyword>
<evidence type="ECO:0000256" key="2">
    <source>
        <dbReference type="ARBA" id="ARBA00022475"/>
    </source>
</evidence>
<reference evidence="9" key="1">
    <citation type="submission" date="2024-05" db="EMBL/GenBank/DDBJ databases">
        <authorList>
            <person name="Yang L."/>
            <person name="Pan L."/>
        </authorList>
    </citation>
    <scope>NUCLEOTIDE SEQUENCE</scope>
    <source>
        <strain evidence="9">FCG-7</strain>
    </source>
</reference>
<accession>A0AAU7FAK9</accession>
<protein>
    <submittedName>
        <fullName evidence="9">FtsX-like permease family protein</fullName>
    </submittedName>
</protein>
<evidence type="ECO:0000313" key="9">
    <source>
        <dbReference type="EMBL" id="XBM01191.1"/>
    </source>
</evidence>
<dbReference type="RefSeq" id="WP_348945497.1">
    <property type="nucleotide sequence ID" value="NZ_CP157355.1"/>
</dbReference>
<proteinExistence type="inferred from homology"/>
<sequence length="474" mass="50283">MNTLSLAWRNLLRNRRRSMTTLLAMVIGVVAILLFGGYSGNINLGLQTGFVRDSGHLQIQRQDYFLYGTGNPAAYGIRDYQRVIAVIKDDPVLAPMLTVVTPTLSLGGIAGNFSAGVSRTVVGNGIVVDEQNQLRLWNDYQFPDEARPSPLSNTAQNAASIGVGVARVLQLCAALKVSDCPQAKAPPSTTTAAADAAADAASAPDDISALSELEAAPKSSGPAEAGARIELLAANTHGAPNVAALQVVKAELLGVKELDDMSITLHLKQAQQLIYGNDAPQVTAIVLQLKHTEQIAAAQARLNQLLQTEFKSLSLEVHDYATLNPSYGQITGMFAAIFSFITLLIGAIVLFTVGNTMSMAVVERTVEIGTLRAIGLRRGGIRRLFVCEGVLLGLVGAGLGVLMALLFAYIINHSGLSWMPPGNTDPVALTVRVWGEPNMILGTAIGLLLVAAISAWWPARRAAQLNIVDALRHV</sequence>
<feature type="domain" description="ABC3 transporter permease C-terminal" evidence="8">
    <location>
        <begin position="338"/>
        <end position="467"/>
    </location>
</feature>
<dbReference type="AlphaFoldDB" id="A0AAU7FAK9"/>
<evidence type="ECO:0000256" key="3">
    <source>
        <dbReference type="ARBA" id="ARBA00022692"/>
    </source>
</evidence>
<name>A0AAU7FAK9_9NEIS</name>
<keyword evidence="2" id="KW-1003">Cell membrane</keyword>
<keyword evidence="5 7" id="KW-0472">Membrane</keyword>
<gene>
    <name evidence="9" type="ORF">ABHF33_02580</name>
</gene>
<dbReference type="InterPro" id="IPR050250">
    <property type="entry name" value="Macrolide_Exporter_MacB"/>
</dbReference>
<dbReference type="GO" id="GO:0005886">
    <property type="term" value="C:plasma membrane"/>
    <property type="evidence" value="ECO:0007669"/>
    <property type="project" value="UniProtKB-SubCell"/>
</dbReference>
<evidence type="ECO:0000256" key="5">
    <source>
        <dbReference type="ARBA" id="ARBA00023136"/>
    </source>
</evidence>
<evidence type="ECO:0000256" key="6">
    <source>
        <dbReference type="ARBA" id="ARBA00038076"/>
    </source>
</evidence>
<dbReference type="EMBL" id="CP157355">
    <property type="protein sequence ID" value="XBM01191.1"/>
    <property type="molecule type" value="Genomic_DNA"/>
</dbReference>
<dbReference type="PANTHER" id="PTHR30572:SF4">
    <property type="entry name" value="ABC TRANSPORTER PERMEASE YTRF"/>
    <property type="match status" value="1"/>
</dbReference>
<dbReference type="PANTHER" id="PTHR30572">
    <property type="entry name" value="MEMBRANE COMPONENT OF TRANSPORTER-RELATED"/>
    <property type="match status" value="1"/>
</dbReference>
<organism evidence="9">
    <name type="scientific">Chitinibacter mangrovi</name>
    <dbReference type="NCBI Taxonomy" id="3153927"/>
    <lineage>
        <taxon>Bacteria</taxon>
        <taxon>Pseudomonadati</taxon>
        <taxon>Pseudomonadota</taxon>
        <taxon>Betaproteobacteria</taxon>
        <taxon>Neisseriales</taxon>
        <taxon>Chitinibacteraceae</taxon>
        <taxon>Chitinibacter</taxon>
    </lineage>
</organism>
<comment type="subcellular location">
    <subcellularLocation>
        <location evidence="1">Cell membrane</location>
        <topology evidence="1">Multi-pass membrane protein</topology>
    </subcellularLocation>
</comment>
<dbReference type="InterPro" id="IPR003838">
    <property type="entry name" value="ABC3_permease_C"/>
</dbReference>
<feature type="transmembrane region" description="Helical" evidence="7">
    <location>
        <begin position="333"/>
        <end position="354"/>
    </location>
</feature>
<feature type="transmembrane region" description="Helical" evidence="7">
    <location>
        <begin position="439"/>
        <end position="457"/>
    </location>
</feature>
<dbReference type="KEGG" id="cmav:ABHF33_02580"/>
<feature type="transmembrane region" description="Helical" evidence="7">
    <location>
        <begin position="21"/>
        <end position="38"/>
    </location>
</feature>
<evidence type="ECO:0000256" key="7">
    <source>
        <dbReference type="SAM" id="Phobius"/>
    </source>
</evidence>
<keyword evidence="4 7" id="KW-1133">Transmembrane helix</keyword>
<evidence type="ECO:0000256" key="1">
    <source>
        <dbReference type="ARBA" id="ARBA00004651"/>
    </source>
</evidence>